<reference evidence="1 2" key="1">
    <citation type="submission" date="2018-05" db="EMBL/GenBank/DDBJ databases">
        <title>Genomic Encyclopedia of Type Strains, Phase IV (KMG-V): Genome sequencing to study the core and pangenomes of soil and plant-associated prokaryotes.</title>
        <authorList>
            <person name="Whitman W."/>
        </authorList>
    </citation>
    <scope>NUCLEOTIDE SEQUENCE [LARGE SCALE GENOMIC DNA]</scope>
    <source>
        <strain evidence="1 2">SIr-6563</strain>
    </source>
</reference>
<gene>
    <name evidence="1" type="ORF">C7400_11287</name>
</gene>
<keyword evidence="2" id="KW-1185">Reference proteome</keyword>
<evidence type="ECO:0000313" key="2">
    <source>
        <dbReference type="Proteomes" id="UP000247515"/>
    </source>
</evidence>
<organism evidence="1 2">
    <name type="scientific">Paraburkholderia tropica</name>
    <dbReference type="NCBI Taxonomy" id="92647"/>
    <lineage>
        <taxon>Bacteria</taxon>
        <taxon>Pseudomonadati</taxon>
        <taxon>Pseudomonadota</taxon>
        <taxon>Betaproteobacteria</taxon>
        <taxon>Burkholderiales</taxon>
        <taxon>Burkholderiaceae</taxon>
        <taxon>Paraburkholderia</taxon>
    </lineage>
</organism>
<sequence length="252" mass="29137">MIECRRELNLPLIATFEFARKNQIAAPDFVDVYLNVFVQRFKTCLKQVVQHIRIARIAIFVLLKSQLQFRMFPRARQKCVHRLLKENELIPKIEYRKHTFAGAHVLKRNSTQRSANAPSDRFIVNKEHILAGPFTFEDVFYFLRPLKRGLAYSENCAALSLLCQCMASFYRCQGSTRLPLTDVVSAQNCNYRANRLNPRCPCGAIPWEVGGECSRKITGRSTGGSQKNVLEHRWVSEFRHDHRSTEQTSAHH</sequence>
<proteinExistence type="predicted"/>
<comment type="caution">
    <text evidence="1">The sequence shown here is derived from an EMBL/GenBank/DDBJ whole genome shotgun (WGS) entry which is preliminary data.</text>
</comment>
<evidence type="ECO:0000313" key="1">
    <source>
        <dbReference type="EMBL" id="PXX14477.1"/>
    </source>
</evidence>
<accession>A0ABX5MLE1</accession>
<dbReference type="EMBL" id="QJJV01000012">
    <property type="protein sequence ID" value="PXX14477.1"/>
    <property type="molecule type" value="Genomic_DNA"/>
</dbReference>
<name>A0ABX5MLE1_9BURK</name>
<protein>
    <submittedName>
        <fullName evidence="1">Uncharacterized protein</fullName>
    </submittedName>
</protein>
<dbReference type="Proteomes" id="UP000247515">
    <property type="component" value="Unassembled WGS sequence"/>
</dbReference>